<evidence type="ECO:0000256" key="1">
    <source>
        <dbReference type="SAM" id="Phobius"/>
    </source>
</evidence>
<reference evidence="2 3" key="1">
    <citation type="submission" date="2020-06" db="EMBL/GenBank/DDBJ databases">
        <title>Sulfitobacter algicola sp. nov., isolated from green algae.</title>
        <authorList>
            <person name="Wang C."/>
        </authorList>
    </citation>
    <scope>NUCLEOTIDE SEQUENCE [LARGE SCALE GENOMIC DNA]</scope>
    <source>
        <strain evidence="2 3">1151</strain>
    </source>
</reference>
<sequence length="258" mass="28902">MGFILFIFVLLCGLAFLPPWRQFWLIMNGVFIFFIGLGLLLFVGPPDASIHADEAQEFTNAFLVFISVSLGAMCIGRLIVHKIKYNNSSERPVVGQWPWLLRFANGVTAALVLFGLMVDNMAGSSNALVAHMALGGLCLLTLTVGIRYQIAWVNGIAVSLTALTVFSAVYPFLINLSAIREADGNPYCIYQSQRESFGAQYRDMTLLTFDKTAWTAHAVLIVETPDGPRYGNWSYWRSRFMMPWDVWASKKPRIQCPE</sequence>
<dbReference type="EMBL" id="JABUFE010000002">
    <property type="protein sequence ID" value="NSX54261.1"/>
    <property type="molecule type" value="Genomic_DNA"/>
</dbReference>
<keyword evidence="1" id="KW-0812">Transmembrane</keyword>
<accession>A0ABX2IVF5</accession>
<evidence type="ECO:0000313" key="3">
    <source>
        <dbReference type="Proteomes" id="UP000777935"/>
    </source>
</evidence>
<keyword evidence="1" id="KW-1133">Transmembrane helix</keyword>
<evidence type="ECO:0000313" key="2">
    <source>
        <dbReference type="EMBL" id="NSX54261.1"/>
    </source>
</evidence>
<comment type="caution">
    <text evidence="2">The sequence shown here is derived from an EMBL/GenBank/DDBJ whole genome shotgun (WGS) entry which is preliminary data.</text>
</comment>
<gene>
    <name evidence="2" type="ORF">HRQ87_05560</name>
</gene>
<keyword evidence="1" id="KW-0472">Membrane</keyword>
<dbReference type="Proteomes" id="UP000777935">
    <property type="component" value="Unassembled WGS sequence"/>
</dbReference>
<feature type="transmembrane region" description="Helical" evidence="1">
    <location>
        <begin position="99"/>
        <end position="116"/>
    </location>
</feature>
<feature type="transmembrane region" description="Helical" evidence="1">
    <location>
        <begin position="58"/>
        <end position="79"/>
    </location>
</feature>
<dbReference type="RefSeq" id="WP_174136091.1">
    <property type="nucleotide sequence ID" value="NZ_JABUFE010000002.1"/>
</dbReference>
<feature type="transmembrane region" description="Helical" evidence="1">
    <location>
        <begin position="25"/>
        <end position="46"/>
    </location>
</feature>
<organism evidence="2 3">
    <name type="scientific">Parasulfitobacter algicola</name>
    <dbReference type="NCBI Taxonomy" id="2614809"/>
    <lineage>
        <taxon>Bacteria</taxon>
        <taxon>Pseudomonadati</taxon>
        <taxon>Pseudomonadota</taxon>
        <taxon>Alphaproteobacteria</taxon>
        <taxon>Rhodobacterales</taxon>
        <taxon>Roseobacteraceae</taxon>
        <taxon>Parasulfitobacter</taxon>
    </lineage>
</organism>
<feature type="transmembrane region" description="Helical" evidence="1">
    <location>
        <begin position="128"/>
        <end position="146"/>
    </location>
</feature>
<feature type="transmembrane region" description="Helical" evidence="1">
    <location>
        <begin position="152"/>
        <end position="173"/>
    </location>
</feature>
<name>A0ABX2IVF5_9RHOB</name>
<proteinExistence type="predicted"/>
<keyword evidence="3" id="KW-1185">Reference proteome</keyword>
<protein>
    <submittedName>
        <fullName evidence="2">Uncharacterized protein</fullName>
    </submittedName>
</protein>